<organism evidence="1 2">
    <name type="scientific">Staphylococcus epidermidis (strain ATCC 12228 / FDA PCI 1200)</name>
    <dbReference type="NCBI Taxonomy" id="176280"/>
    <lineage>
        <taxon>Bacteria</taxon>
        <taxon>Bacillati</taxon>
        <taxon>Bacillota</taxon>
        <taxon>Bacilli</taxon>
        <taxon>Bacillales</taxon>
        <taxon>Staphylococcaceae</taxon>
        <taxon>Staphylococcus</taxon>
    </lineage>
</organism>
<dbReference type="HOGENOM" id="CLU_3383924_0_0_9"/>
<dbReference type="AlphaFoldDB" id="A0A0H2VIU3"/>
<accession>A0A0H2VIU3</accession>
<sequence>MILDYFSIILTKKKRRKIPLSIDSQIYKYTFKQ</sequence>
<evidence type="ECO:0000313" key="2">
    <source>
        <dbReference type="Proteomes" id="UP000001411"/>
    </source>
</evidence>
<proteinExistence type="predicted"/>
<dbReference type="EMBL" id="AE015929">
    <property type="protein sequence ID" value="AAO04838.1"/>
    <property type="molecule type" value="Genomic_DNA"/>
</dbReference>
<gene>
    <name evidence="1" type="ordered locus">SE_1239</name>
</gene>
<evidence type="ECO:0000313" key="1">
    <source>
        <dbReference type="EMBL" id="AAO04838.1"/>
    </source>
</evidence>
<name>A0A0H2VIU3_STAES</name>
<dbReference type="OrthoDB" id="9867668at2"/>
<protein>
    <submittedName>
        <fullName evidence="1">Uncharacterized protein</fullName>
    </submittedName>
</protein>
<dbReference type="KEGG" id="sep:SE_1239"/>
<reference evidence="1 2" key="1">
    <citation type="journal article" date="2003" name="Mol. Microbiol.">
        <title>Genome-based analysis of virulence genes in a non-biofilm-forming Staphylococcus epidermidis strain (ATCC 12228).</title>
        <authorList>
            <person name="Zhang Y.Q."/>
            <person name="Ren S.X."/>
            <person name="Li H.L."/>
            <person name="Wang Y.X."/>
            <person name="Fu G."/>
            <person name="Yang J."/>
            <person name="Qin Z.Q."/>
            <person name="Miao Y.G."/>
            <person name="Wang W.Y."/>
            <person name="Chen R.S."/>
            <person name="Shen Y."/>
            <person name="Chen Z."/>
            <person name="Yuan Z.H."/>
            <person name="Zhao G.P."/>
            <person name="Qu D."/>
            <person name="Danchin A."/>
            <person name="Wen Y.M."/>
        </authorList>
    </citation>
    <scope>NUCLEOTIDE SEQUENCE [LARGE SCALE GENOMIC DNA]</scope>
    <source>
        <strain evidence="2">ATCC 12228 / FDA PCI 1200</strain>
    </source>
</reference>
<dbReference type="Proteomes" id="UP000001411">
    <property type="component" value="Chromosome"/>
</dbReference>